<dbReference type="AlphaFoldDB" id="R9GUX3"/>
<keyword evidence="4 5" id="KW-0448">Lipopolysaccharide biosynthesis</keyword>
<evidence type="ECO:0000256" key="2">
    <source>
        <dbReference type="ARBA" id="ARBA00022679"/>
    </source>
</evidence>
<dbReference type="PANTHER" id="PTHR42866">
    <property type="entry name" value="3-DEOXY-MANNO-OCTULOSONATE CYTIDYLYLTRANSFERASE"/>
    <property type="match status" value="1"/>
</dbReference>
<dbReference type="FunFam" id="3.90.550.10:FF:000011">
    <property type="entry name" value="3-deoxy-manno-octulosonate cytidylyltransferase"/>
    <property type="match status" value="1"/>
</dbReference>
<dbReference type="Gene3D" id="3.90.550.10">
    <property type="entry name" value="Spore Coat Polysaccharide Biosynthesis Protein SpsA, Chain A"/>
    <property type="match status" value="1"/>
</dbReference>
<dbReference type="GO" id="GO:0009103">
    <property type="term" value="P:lipopolysaccharide biosynthetic process"/>
    <property type="evidence" value="ECO:0007669"/>
    <property type="project" value="UniProtKB-UniRule"/>
</dbReference>
<dbReference type="EMBL" id="AQPN01000044">
    <property type="protein sequence ID" value="EOR95637.1"/>
    <property type="molecule type" value="Genomic_DNA"/>
</dbReference>
<gene>
    <name evidence="5" type="primary">kdsB</name>
    <name evidence="6" type="ORF">ADIARSV_1152</name>
</gene>
<evidence type="ECO:0000256" key="4">
    <source>
        <dbReference type="ARBA" id="ARBA00022985"/>
    </source>
</evidence>
<dbReference type="InterPro" id="IPR003329">
    <property type="entry name" value="Cytidylyl_trans"/>
</dbReference>
<dbReference type="GO" id="GO:0016020">
    <property type="term" value="C:membrane"/>
    <property type="evidence" value="ECO:0007669"/>
    <property type="project" value="UniProtKB-SubCell"/>
</dbReference>
<evidence type="ECO:0000256" key="5">
    <source>
        <dbReference type="HAMAP-Rule" id="MF_00057"/>
    </source>
</evidence>
<dbReference type="NCBIfam" id="NF003950">
    <property type="entry name" value="PRK05450.1-3"/>
    <property type="match status" value="1"/>
</dbReference>
<sequence length="256" mass="29016">MSEPVQNNPIRILGLIPARYASKRFPGKPLIDIHGKSMIQRVYEQALKSATLSDVAIATDDDRILEHVRSFGGQVIMTSSNHQSGTDRCAEAAEKLPGFDVIINIQGDEPYIDSRQIDLLGHCFADPQTELATLVKIITSTEELHNINSPKVILNKNSEALYFSRTPIPYLRDKNKDTWLLYHTYYKHIGVYGYRSDVLKKITALPVSLLEKAESLEQLRWLENGYKIKVAITDIETKAIDTPEDLKNILKEKRII</sequence>
<dbReference type="NCBIfam" id="TIGR00466">
    <property type="entry name" value="kdsB"/>
    <property type="match status" value="1"/>
</dbReference>
<dbReference type="NCBIfam" id="NF003952">
    <property type="entry name" value="PRK05450.1-5"/>
    <property type="match status" value="1"/>
</dbReference>
<dbReference type="EC" id="2.7.7.38" evidence="5"/>
<dbReference type="GO" id="GO:0005829">
    <property type="term" value="C:cytosol"/>
    <property type="evidence" value="ECO:0007669"/>
    <property type="project" value="TreeGrafter"/>
</dbReference>
<protein>
    <recommendedName>
        <fullName evidence="5">3-deoxy-manno-octulosonate cytidylyltransferase</fullName>
        <ecNumber evidence="5">2.7.7.38</ecNumber>
    </recommendedName>
    <alternativeName>
        <fullName evidence="5">CMP-2-keto-3-deoxyoctulosonic acid synthase</fullName>
        <shortName evidence="5">CKS</shortName>
        <shortName evidence="5">CMP-KDO synthase</shortName>
    </alternativeName>
</protein>
<dbReference type="HAMAP" id="MF_00057">
    <property type="entry name" value="KdsB"/>
    <property type="match status" value="1"/>
</dbReference>
<keyword evidence="5" id="KW-0963">Cytoplasm</keyword>
<comment type="subcellular location">
    <subcellularLocation>
        <location evidence="5">Cytoplasm</location>
    </subcellularLocation>
    <subcellularLocation>
        <location evidence="1">Membrane</location>
    </subcellularLocation>
</comment>
<evidence type="ECO:0000313" key="6">
    <source>
        <dbReference type="EMBL" id="EOR95637.1"/>
    </source>
</evidence>
<name>R9GUX3_9SPHI</name>
<comment type="similarity">
    <text evidence="5">Belongs to the KdsB family.</text>
</comment>
<evidence type="ECO:0000256" key="3">
    <source>
        <dbReference type="ARBA" id="ARBA00022695"/>
    </source>
</evidence>
<dbReference type="Proteomes" id="UP000014174">
    <property type="component" value="Unassembled WGS sequence"/>
</dbReference>
<accession>R9GUX3</accession>
<keyword evidence="2 5" id="KW-0808">Transferase</keyword>
<reference evidence="6 7" key="1">
    <citation type="journal article" date="2013" name="Genome Announc.">
        <title>Draft Genome Sequence of Arcticibacter svalbardensis Strain MN12-7T, a Member of the Family Sphingobacteriaceae Isolated from an Arctic Soil Sample.</title>
        <authorList>
            <person name="Shivaji S."/>
            <person name="Ara S."/>
            <person name="Prasad S."/>
            <person name="Manasa B.P."/>
            <person name="Begum Z."/>
            <person name="Singh A."/>
            <person name="Kumar Pinnaka A."/>
        </authorList>
    </citation>
    <scope>NUCLEOTIDE SEQUENCE [LARGE SCALE GENOMIC DNA]</scope>
    <source>
        <strain evidence="6 7">MN12-7</strain>
    </source>
</reference>
<dbReference type="InterPro" id="IPR004528">
    <property type="entry name" value="KdsB"/>
</dbReference>
<comment type="catalytic activity">
    <reaction evidence="5">
        <text>3-deoxy-alpha-D-manno-oct-2-ulosonate + CTP = CMP-3-deoxy-beta-D-manno-octulosonate + diphosphate</text>
        <dbReference type="Rhea" id="RHEA:23448"/>
        <dbReference type="ChEBI" id="CHEBI:33019"/>
        <dbReference type="ChEBI" id="CHEBI:37563"/>
        <dbReference type="ChEBI" id="CHEBI:85986"/>
        <dbReference type="ChEBI" id="CHEBI:85987"/>
        <dbReference type="EC" id="2.7.7.38"/>
    </reaction>
</comment>
<keyword evidence="3 5" id="KW-0548">Nucleotidyltransferase</keyword>
<comment type="function">
    <text evidence="5">Activates KDO (a required 8-carbon sugar) for incorporation into bacterial lipopolysaccharide in Gram-negative bacteria.</text>
</comment>
<evidence type="ECO:0000313" key="7">
    <source>
        <dbReference type="Proteomes" id="UP000014174"/>
    </source>
</evidence>
<dbReference type="InterPro" id="IPR029044">
    <property type="entry name" value="Nucleotide-diphossugar_trans"/>
</dbReference>
<proteinExistence type="inferred from homology"/>
<dbReference type="eggNOG" id="COG1212">
    <property type="taxonomic scope" value="Bacteria"/>
</dbReference>
<comment type="caution">
    <text evidence="6">The sequence shown here is derived from an EMBL/GenBank/DDBJ whole genome shotgun (WGS) entry which is preliminary data.</text>
</comment>
<keyword evidence="7" id="KW-1185">Reference proteome</keyword>
<dbReference type="GO" id="GO:0033468">
    <property type="term" value="P:CMP-keto-3-deoxy-D-manno-octulosonic acid biosynthetic process"/>
    <property type="evidence" value="ECO:0007669"/>
    <property type="project" value="UniProtKB-UniRule"/>
</dbReference>
<dbReference type="STRING" id="1150600.ADIARSV_1152"/>
<evidence type="ECO:0000256" key="1">
    <source>
        <dbReference type="ARBA" id="ARBA00004370"/>
    </source>
</evidence>
<dbReference type="PANTHER" id="PTHR42866:SF2">
    <property type="entry name" value="3-DEOXY-MANNO-OCTULOSONATE CYTIDYLYLTRANSFERASE, MITOCHONDRIAL"/>
    <property type="match status" value="1"/>
</dbReference>
<dbReference type="CDD" id="cd02517">
    <property type="entry name" value="CMP-KDO-Synthetase"/>
    <property type="match status" value="1"/>
</dbReference>
<organism evidence="6 7">
    <name type="scientific">Arcticibacter svalbardensis MN12-7</name>
    <dbReference type="NCBI Taxonomy" id="1150600"/>
    <lineage>
        <taxon>Bacteria</taxon>
        <taxon>Pseudomonadati</taxon>
        <taxon>Bacteroidota</taxon>
        <taxon>Sphingobacteriia</taxon>
        <taxon>Sphingobacteriales</taxon>
        <taxon>Sphingobacteriaceae</taxon>
        <taxon>Arcticibacter</taxon>
    </lineage>
</organism>
<dbReference type="PATRIC" id="fig|1150600.3.peg.1132"/>
<dbReference type="RefSeq" id="WP_016194394.1">
    <property type="nucleotide sequence ID" value="NZ_AQPN01000044.1"/>
</dbReference>
<dbReference type="SUPFAM" id="SSF53448">
    <property type="entry name" value="Nucleotide-diphospho-sugar transferases"/>
    <property type="match status" value="1"/>
</dbReference>
<dbReference type="UniPathway" id="UPA00358">
    <property type="reaction ID" value="UER00476"/>
</dbReference>
<dbReference type="GO" id="GO:0008690">
    <property type="term" value="F:3-deoxy-manno-octulosonate cytidylyltransferase activity"/>
    <property type="evidence" value="ECO:0007669"/>
    <property type="project" value="UniProtKB-UniRule"/>
</dbReference>
<comment type="pathway">
    <text evidence="5">Nucleotide-sugar biosynthesis; CMP-3-deoxy-D-manno-octulosonate biosynthesis; CMP-3-deoxy-D-manno-octulosonate from 3-deoxy-D-manno-octulosonate and CTP: step 1/1.</text>
</comment>
<dbReference type="Pfam" id="PF02348">
    <property type="entry name" value="CTP_transf_3"/>
    <property type="match status" value="1"/>
</dbReference>
<dbReference type="NCBIfam" id="NF009905">
    <property type="entry name" value="PRK13368.1"/>
    <property type="match status" value="1"/>
</dbReference>